<dbReference type="PROSITE" id="PS51677">
    <property type="entry name" value="NODB"/>
    <property type="match status" value="1"/>
</dbReference>
<feature type="region of interest" description="Disordered" evidence="1">
    <location>
        <begin position="291"/>
        <end position="320"/>
    </location>
</feature>
<evidence type="ECO:0000313" key="3">
    <source>
        <dbReference type="EMBL" id="OWK42951.1"/>
    </source>
</evidence>
<dbReference type="Pfam" id="PF01522">
    <property type="entry name" value="Polysacc_deac_1"/>
    <property type="match status" value="1"/>
</dbReference>
<dbReference type="AlphaFoldDB" id="A0A225DNR3"/>
<feature type="domain" description="NodB homology" evidence="2">
    <location>
        <begin position="31"/>
        <end position="162"/>
    </location>
</feature>
<dbReference type="OrthoDB" id="276604at2"/>
<dbReference type="GO" id="GO:0005975">
    <property type="term" value="P:carbohydrate metabolic process"/>
    <property type="evidence" value="ECO:0007669"/>
    <property type="project" value="InterPro"/>
</dbReference>
<feature type="compositionally biased region" description="Polar residues" evidence="1">
    <location>
        <begin position="302"/>
        <end position="311"/>
    </location>
</feature>
<evidence type="ECO:0000259" key="2">
    <source>
        <dbReference type="PROSITE" id="PS51677"/>
    </source>
</evidence>
<dbReference type="CDD" id="cd04179">
    <property type="entry name" value="DPM_DPG-synthase_like"/>
    <property type="match status" value="1"/>
</dbReference>
<dbReference type="InterPro" id="IPR029044">
    <property type="entry name" value="Nucleotide-diphossugar_trans"/>
</dbReference>
<dbReference type="SUPFAM" id="SSF88713">
    <property type="entry name" value="Glycoside hydrolase/deacetylase"/>
    <property type="match status" value="1"/>
</dbReference>
<keyword evidence="4" id="KW-1185">Reference proteome</keyword>
<dbReference type="EMBL" id="NIDE01000004">
    <property type="protein sequence ID" value="OWK42951.1"/>
    <property type="molecule type" value="Genomic_DNA"/>
</dbReference>
<dbReference type="InterPro" id="IPR022560">
    <property type="entry name" value="DUF3473"/>
</dbReference>
<reference evidence="4" key="1">
    <citation type="submission" date="2017-06" db="EMBL/GenBank/DDBJ databases">
        <title>Genome analysis of Fimbriiglobus ruber SP5, the first member of the order Planctomycetales with confirmed chitinolytic capability.</title>
        <authorList>
            <person name="Ravin N.V."/>
            <person name="Rakitin A.L."/>
            <person name="Ivanova A.A."/>
            <person name="Beletsky A.V."/>
            <person name="Kulichevskaya I.S."/>
            <person name="Mardanov A.V."/>
            <person name="Dedysh S.N."/>
        </authorList>
    </citation>
    <scope>NUCLEOTIDE SEQUENCE [LARGE SCALE GENOMIC DNA]</scope>
    <source>
        <strain evidence="4">SP5</strain>
    </source>
</reference>
<dbReference type="InterPro" id="IPR001173">
    <property type="entry name" value="Glyco_trans_2-like"/>
</dbReference>
<dbReference type="Pfam" id="PF11959">
    <property type="entry name" value="DUF3473"/>
    <property type="match status" value="1"/>
</dbReference>
<dbReference type="Proteomes" id="UP000214646">
    <property type="component" value="Unassembled WGS sequence"/>
</dbReference>
<sequence length="623" mass="69365">MNDHAQPHRHILTIGLEDYFQVGAFNRFVQNNQWYRFEARLAQNTDRTLALLDAAGARATFFVLGWVAQEFPDVVRKVAAAGHEVGIKGYYHRGVRGLTPDEFRADCLRAKDAVETACGRRVIGYRLADGWLGPRDLWALDVLADLGFEYDSSIAPIGGSFANEPYRRFPHEHMGEHRSLWEIPISTARLLGVRVPVAGGNYFRQLPAWVSRRAAAKWDQKYSAPLVAYFHVWELDPEQPRLAVGSFLTRIRHYRNLKQMQGRIAALLVAHRFTSVAGYLGLEQALEPVPERASTDLARTPTPASDRTTPTVPALVDGQIPSAQPRGTPVTVVVPCFDEEEIVTYTARTLRRVRQVLGEGGYAARFVLVDDGSTDQTWNGLWAAFENDPGFDLVRHDVNLGVAAAIMTGLKRAGTEIVCSMDCDCTYDPLELLNMIPLLTPGVDLVTASPYHPAGKVRNVPGWRLLLSRGAAWLYRRVLRQKLYTYTSCFRVYRRSSVAGFQMTHGRYLGVAEMVGRLDLAGGKIVEHPATLEVRMIGRSKMKTFRTVIGHLGLLAKMAAARAFGWWGKAPRDQVIKSVIDAHQAGNAVLIRSHKTTPPPFDPDDPDVRRLILTSPPTPSATE</sequence>
<dbReference type="RefSeq" id="WP_088253881.1">
    <property type="nucleotide sequence ID" value="NZ_NIDE01000004.1"/>
</dbReference>
<dbReference type="PANTHER" id="PTHR48090">
    <property type="entry name" value="UNDECAPRENYL-PHOSPHATE 4-DEOXY-4-FORMAMIDO-L-ARABINOSE TRANSFERASE-RELATED"/>
    <property type="match status" value="1"/>
</dbReference>
<feature type="region of interest" description="Disordered" evidence="1">
    <location>
        <begin position="593"/>
        <end position="623"/>
    </location>
</feature>
<evidence type="ECO:0000313" key="4">
    <source>
        <dbReference type="Proteomes" id="UP000214646"/>
    </source>
</evidence>
<dbReference type="CDD" id="cd10941">
    <property type="entry name" value="CE4_PuuE_HpPgdA_like_2"/>
    <property type="match status" value="1"/>
</dbReference>
<dbReference type="InterPro" id="IPR045235">
    <property type="entry name" value="PuuE_HpPgdA-like"/>
</dbReference>
<dbReference type="GO" id="GO:0016810">
    <property type="term" value="F:hydrolase activity, acting on carbon-nitrogen (but not peptide) bonds"/>
    <property type="evidence" value="ECO:0007669"/>
    <property type="project" value="InterPro"/>
</dbReference>
<gene>
    <name evidence="3" type="ORF">FRUB_02550</name>
</gene>
<protein>
    <submittedName>
        <fullName evidence="3">Polysaccharide deacetylase</fullName>
    </submittedName>
</protein>
<dbReference type="InterPro" id="IPR050256">
    <property type="entry name" value="Glycosyltransferase_2"/>
</dbReference>
<accession>A0A225DNR3</accession>
<dbReference type="InterPro" id="IPR002509">
    <property type="entry name" value="NODB_dom"/>
</dbReference>
<dbReference type="Gene3D" id="3.20.20.370">
    <property type="entry name" value="Glycoside hydrolase/deacetylase"/>
    <property type="match status" value="1"/>
</dbReference>
<dbReference type="Gene3D" id="3.90.550.10">
    <property type="entry name" value="Spore Coat Polysaccharide Biosynthesis Protein SpsA, Chain A"/>
    <property type="match status" value="1"/>
</dbReference>
<proteinExistence type="predicted"/>
<dbReference type="Pfam" id="PF00535">
    <property type="entry name" value="Glycos_transf_2"/>
    <property type="match status" value="1"/>
</dbReference>
<name>A0A225DNR3_9BACT</name>
<comment type="caution">
    <text evidence="3">The sequence shown here is derived from an EMBL/GenBank/DDBJ whole genome shotgun (WGS) entry which is preliminary data.</text>
</comment>
<organism evidence="3 4">
    <name type="scientific">Fimbriiglobus ruber</name>
    <dbReference type="NCBI Taxonomy" id="1908690"/>
    <lineage>
        <taxon>Bacteria</taxon>
        <taxon>Pseudomonadati</taxon>
        <taxon>Planctomycetota</taxon>
        <taxon>Planctomycetia</taxon>
        <taxon>Gemmatales</taxon>
        <taxon>Gemmataceae</taxon>
        <taxon>Fimbriiglobus</taxon>
    </lineage>
</organism>
<evidence type="ECO:0000256" key="1">
    <source>
        <dbReference type="SAM" id="MobiDB-lite"/>
    </source>
</evidence>
<dbReference type="InterPro" id="IPR011330">
    <property type="entry name" value="Glyco_hydro/deAcase_b/a-brl"/>
</dbReference>
<dbReference type="SUPFAM" id="SSF53448">
    <property type="entry name" value="Nucleotide-diphospho-sugar transferases"/>
    <property type="match status" value="1"/>
</dbReference>